<feature type="transmembrane region" description="Helical" evidence="1">
    <location>
        <begin position="15"/>
        <end position="34"/>
    </location>
</feature>
<comment type="caution">
    <text evidence="2">The sequence shown here is derived from an EMBL/GenBank/DDBJ whole genome shotgun (WGS) entry which is preliminary data.</text>
</comment>
<dbReference type="AlphaFoldDB" id="A0A7W8E5X0"/>
<evidence type="ECO:0000313" key="2">
    <source>
        <dbReference type="EMBL" id="MBB5059749.1"/>
    </source>
</evidence>
<accession>A0A7W8E5X0</accession>
<dbReference type="EMBL" id="JACHIP010000007">
    <property type="protein sequence ID" value="MBB5059749.1"/>
    <property type="molecule type" value="Genomic_DNA"/>
</dbReference>
<keyword evidence="1" id="KW-1133">Transmembrane helix</keyword>
<evidence type="ECO:0008006" key="4">
    <source>
        <dbReference type="Google" id="ProtNLM"/>
    </source>
</evidence>
<name>A0A7W8E5X0_9BACT</name>
<reference evidence="2 3" key="1">
    <citation type="submission" date="2020-08" db="EMBL/GenBank/DDBJ databases">
        <title>Genomic Encyclopedia of Type Strains, Phase IV (KMG-V): Genome sequencing to study the core and pangenomes of soil and plant-associated prokaryotes.</title>
        <authorList>
            <person name="Whitman W."/>
        </authorList>
    </citation>
    <scope>NUCLEOTIDE SEQUENCE [LARGE SCALE GENOMIC DNA]</scope>
    <source>
        <strain evidence="2 3">M8UP14</strain>
    </source>
</reference>
<dbReference type="Proteomes" id="UP000540989">
    <property type="component" value="Unassembled WGS sequence"/>
</dbReference>
<keyword evidence="1" id="KW-0472">Membrane</keyword>
<organism evidence="2 3">
    <name type="scientific">Granulicella aggregans</name>
    <dbReference type="NCBI Taxonomy" id="474949"/>
    <lineage>
        <taxon>Bacteria</taxon>
        <taxon>Pseudomonadati</taxon>
        <taxon>Acidobacteriota</taxon>
        <taxon>Terriglobia</taxon>
        <taxon>Terriglobales</taxon>
        <taxon>Acidobacteriaceae</taxon>
        <taxon>Granulicella</taxon>
    </lineage>
</organism>
<keyword evidence="1" id="KW-0812">Transmembrane</keyword>
<gene>
    <name evidence="2" type="ORF">HDF16_004478</name>
</gene>
<proteinExistence type="predicted"/>
<evidence type="ECO:0000313" key="3">
    <source>
        <dbReference type="Proteomes" id="UP000540989"/>
    </source>
</evidence>
<evidence type="ECO:0000256" key="1">
    <source>
        <dbReference type="SAM" id="Phobius"/>
    </source>
</evidence>
<protein>
    <recommendedName>
        <fullName evidence="4">DUF3592 domain-containing protein</fullName>
    </recommendedName>
</protein>
<dbReference type="RefSeq" id="WP_184221562.1">
    <property type="nucleotide sequence ID" value="NZ_JACHIP010000007.1"/>
</dbReference>
<keyword evidence="3" id="KW-1185">Reference proteome</keyword>
<sequence>MSTNSNDSMWLLEKLYSAVVPICTLGIIFFAFAFRKWKRTPGDDWCVVEGRVQQAKVIEGKGRDLGKYGVIAYSYFVNEYQSGEYTRSFLREDSATHFVSALKDKKIQVHYNPKNPAIPNLKEDKLERLVLADKDT</sequence>